<dbReference type="Gene3D" id="3.40.190.10">
    <property type="entry name" value="Periplasmic binding protein-like II"/>
    <property type="match status" value="2"/>
</dbReference>
<keyword evidence="5" id="KW-0808">Transferase</keyword>
<dbReference type="GO" id="GO:0046872">
    <property type="term" value="F:metal ion binding"/>
    <property type="evidence" value="ECO:0007669"/>
    <property type="project" value="UniProtKB-KW"/>
</dbReference>
<proteinExistence type="inferred from homology"/>
<evidence type="ECO:0000256" key="11">
    <source>
        <dbReference type="ARBA" id="ARBA00048179"/>
    </source>
</evidence>
<evidence type="ECO:0000256" key="2">
    <source>
        <dbReference type="ARBA" id="ARBA00004948"/>
    </source>
</evidence>
<name>A0A1D8ISI5_9GAMM</name>
<keyword evidence="7" id="KW-0663">Pyridoxal phosphate</keyword>
<dbReference type="PANTHER" id="PTHR31528">
    <property type="entry name" value="4-AMINO-5-HYDROXYMETHYL-2-METHYLPYRIMIDINE PHOSPHATE SYNTHASE THI11-RELATED"/>
    <property type="match status" value="1"/>
</dbReference>
<evidence type="ECO:0000256" key="7">
    <source>
        <dbReference type="ARBA" id="ARBA00022898"/>
    </source>
</evidence>
<evidence type="ECO:0000256" key="9">
    <source>
        <dbReference type="ARBA" id="ARBA00023004"/>
    </source>
</evidence>
<organism evidence="13 14">
    <name type="scientific">Acidihalobacter yilgarnensis</name>
    <dbReference type="NCBI Taxonomy" id="2819280"/>
    <lineage>
        <taxon>Bacteria</taxon>
        <taxon>Pseudomonadati</taxon>
        <taxon>Pseudomonadota</taxon>
        <taxon>Gammaproteobacteria</taxon>
        <taxon>Chromatiales</taxon>
        <taxon>Ectothiorhodospiraceae</taxon>
        <taxon>Acidihalobacter</taxon>
    </lineage>
</organism>
<evidence type="ECO:0000259" key="12">
    <source>
        <dbReference type="Pfam" id="PF09084"/>
    </source>
</evidence>
<comment type="catalytic activity">
    <reaction evidence="11">
        <text>N(6)-(pyridoxal phosphate)-L-lysyl-[4-amino-5-hydroxymethyl-2-methylpyrimidine phosphate synthase] + L-histidyl-[4-amino-5-hydroxymethyl-2-methylpyrimidine phosphate synthase] + 2 Fe(3+) + 4 H2O = L-lysyl-[4-amino-5-hydroxymethyl-2-methylpyrimidine phosphate synthase] + (2S)-2-amino-5-hydroxy-4-oxopentanoyl-[4-amino-5-hydroxymethyl-2-methylpyrimidine phosphate synthase] + 4-amino-2-methyl-5-(phosphooxymethyl)pyrimidine + 3-oxopropanoate + 2 Fe(2+) + 2 H(+)</text>
        <dbReference type="Rhea" id="RHEA:65756"/>
        <dbReference type="Rhea" id="RHEA-COMP:16892"/>
        <dbReference type="Rhea" id="RHEA-COMP:16893"/>
        <dbReference type="Rhea" id="RHEA-COMP:16894"/>
        <dbReference type="Rhea" id="RHEA-COMP:16895"/>
        <dbReference type="ChEBI" id="CHEBI:15377"/>
        <dbReference type="ChEBI" id="CHEBI:15378"/>
        <dbReference type="ChEBI" id="CHEBI:29033"/>
        <dbReference type="ChEBI" id="CHEBI:29034"/>
        <dbReference type="ChEBI" id="CHEBI:29969"/>
        <dbReference type="ChEBI" id="CHEBI:29979"/>
        <dbReference type="ChEBI" id="CHEBI:33190"/>
        <dbReference type="ChEBI" id="CHEBI:58354"/>
        <dbReference type="ChEBI" id="CHEBI:143915"/>
        <dbReference type="ChEBI" id="CHEBI:157692"/>
    </reaction>
    <physiologicalReaction direction="left-to-right" evidence="11">
        <dbReference type="Rhea" id="RHEA:65757"/>
    </physiologicalReaction>
</comment>
<protein>
    <recommendedName>
        <fullName evidence="10">Thiamine pyrimidine synthase</fullName>
    </recommendedName>
</protein>
<dbReference type="KEGG" id="aprs:BI364_02015"/>
<dbReference type="PANTHER" id="PTHR31528:SF1">
    <property type="entry name" value="4-AMINO-5-HYDROXYMETHYL-2-METHYLPYRIMIDINE PHOSPHATE SYNTHASE THI11-RELATED"/>
    <property type="match status" value="1"/>
</dbReference>
<keyword evidence="9" id="KW-0408">Iron</keyword>
<feature type="domain" description="SsuA/THI5-like" evidence="12">
    <location>
        <begin position="28"/>
        <end position="237"/>
    </location>
</feature>
<dbReference type="InterPro" id="IPR015168">
    <property type="entry name" value="SsuA/THI5"/>
</dbReference>
<evidence type="ECO:0000256" key="5">
    <source>
        <dbReference type="ARBA" id="ARBA00022679"/>
    </source>
</evidence>
<keyword evidence="6" id="KW-0479">Metal-binding</keyword>
<evidence type="ECO:0000256" key="4">
    <source>
        <dbReference type="ARBA" id="ARBA00011738"/>
    </source>
</evidence>
<evidence type="ECO:0000256" key="8">
    <source>
        <dbReference type="ARBA" id="ARBA00022977"/>
    </source>
</evidence>
<evidence type="ECO:0000256" key="3">
    <source>
        <dbReference type="ARBA" id="ARBA00009406"/>
    </source>
</evidence>
<dbReference type="EMBL" id="CP017415">
    <property type="protein sequence ID" value="AOU99472.1"/>
    <property type="molecule type" value="Genomic_DNA"/>
</dbReference>
<comment type="function">
    <text evidence="1">Responsible for the formation of the pyrimidine heterocycle in the thiamine biosynthesis pathway. Catalyzes the formation of hydroxymethylpyrimidine phosphate (HMP-P) from histidine and pyridoxal phosphate (PLP). The protein uses PLP and the active site histidine to form HMP-P, generating an inactive enzyme. The enzyme can only undergo a single turnover, which suggests it is a suicide enzyme.</text>
</comment>
<accession>A0A1D8ISI5</accession>
<dbReference type="SUPFAM" id="SSF53850">
    <property type="entry name" value="Periplasmic binding protein-like II"/>
    <property type="match status" value="1"/>
</dbReference>
<gene>
    <name evidence="13" type="ORF">BI364_02015</name>
</gene>
<dbReference type="AlphaFoldDB" id="A0A1D8ISI5"/>
<evidence type="ECO:0000256" key="1">
    <source>
        <dbReference type="ARBA" id="ARBA00003469"/>
    </source>
</evidence>
<dbReference type="Pfam" id="PF09084">
    <property type="entry name" value="NMT1"/>
    <property type="match status" value="1"/>
</dbReference>
<dbReference type="GO" id="GO:0016740">
    <property type="term" value="F:transferase activity"/>
    <property type="evidence" value="ECO:0007669"/>
    <property type="project" value="UniProtKB-KW"/>
</dbReference>
<sequence length="321" mass="35103">MLGLAALGAQAADKPSVQVIESWFIHAESIGDVVAKDKGFFGDLDVRVVPGGPGLSPIQRVMAASRDGVVALGVDLPYNVIRARLSQGLPLVILSADFQHSAMRILSWKPIKSKDDIHGAFATWIGYDTPIKAVFGKDWAQHIEVVNQTGDPATLGAWLNHRYEFASGMAYNEVMVAAEHAKQPYHVVSYSDLGVDWPENVVFTTEKTLREHPEIIRQVLNARYRGYRYAFQHPEEAGKMLAKASPSLNIPFELKGLAKIYEIMRPLIGYDLGRIDGTVLTRMARQLANAGILPQNPDLHGAYHYVPSGVGWPPGAAVAGD</sequence>
<comment type="subunit">
    <text evidence="4">Homodimer.</text>
</comment>
<evidence type="ECO:0000256" key="10">
    <source>
        <dbReference type="ARBA" id="ARBA00033171"/>
    </source>
</evidence>
<dbReference type="GO" id="GO:0009228">
    <property type="term" value="P:thiamine biosynthetic process"/>
    <property type="evidence" value="ECO:0007669"/>
    <property type="project" value="UniProtKB-KW"/>
</dbReference>
<dbReference type="InterPro" id="IPR027939">
    <property type="entry name" value="NMT1/THI5"/>
</dbReference>
<evidence type="ECO:0000313" key="13">
    <source>
        <dbReference type="EMBL" id="AOU99472.1"/>
    </source>
</evidence>
<reference evidence="14" key="1">
    <citation type="submission" date="2016-09" db="EMBL/GenBank/DDBJ databases">
        <title>Acidihalobacter prosperus F5.</title>
        <authorList>
            <person name="Khaleque H.N."/>
            <person name="Ramsay J.P."/>
            <person name="Kaksonen A.H."/>
            <person name="Boxall N.J."/>
            <person name="Watkin E.L.J."/>
        </authorList>
    </citation>
    <scope>NUCLEOTIDE SEQUENCE [LARGE SCALE GENOMIC DNA]</scope>
    <source>
        <strain evidence="14">F5</strain>
    </source>
</reference>
<keyword evidence="8" id="KW-0784">Thiamine biosynthesis</keyword>
<dbReference type="Proteomes" id="UP000095401">
    <property type="component" value="Chromosome"/>
</dbReference>
<evidence type="ECO:0000256" key="6">
    <source>
        <dbReference type="ARBA" id="ARBA00022723"/>
    </source>
</evidence>
<keyword evidence="14" id="KW-1185">Reference proteome</keyword>
<evidence type="ECO:0000313" key="14">
    <source>
        <dbReference type="Proteomes" id="UP000095401"/>
    </source>
</evidence>
<comment type="pathway">
    <text evidence="2">Cofactor biosynthesis; thiamine diphosphate biosynthesis.</text>
</comment>
<comment type="similarity">
    <text evidence="3">Belongs to the NMT1/THI5 family.</text>
</comment>